<protein>
    <submittedName>
        <fullName evidence="2">ABC-2 family transporter protein</fullName>
    </submittedName>
</protein>
<evidence type="ECO:0000256" key="1">
    <source>
        <dbReference type="SAM" id="Phobius"/>
    </source>
</evidence>
<feature type="transmembrane region" description="Helical" evidence="1">
    <location>
        <begin position="258"/>
        <end position="278"/>
    </location>
</feature>
<evidence type="ECO:0000313" key="2">
    <source>
        <dbReference type="EMBL" id="KFF31504.1"/>
    </source>
</evidence>
<name>A0A080N6D0_9BIFI</name>
<feature type="transmembrane region" description="Helical" evidence="1">
    <location>
        <begin position="44"/>
        <end position="64"/>
    </location>
</feature>
<dbReference type="AlphaFoldDB" id="A0A080N6D0"/>
<feature type="transmembrane region" description="Helical" evidence="1">
    <location>
        <begin position="197"/>
        <end position="216"/>
    </location>
</feature>
<dbReference type="OrthoDB" id="3231524at2"/>
<reference evidence="2 3" key="1">
    <citation type="journal article" date="2014" name="Appl. Environ. Microbiol.">
        <title>Genomic encyclopedia of type strains of the genus Bifidobacterium.</title>
        <authorList>
            <person name="Milani C."/>
            <person name="Lugli G.A."/>
            <person name="Duranti S."/>
            <person name="Turroni F."/>
            <person name="Bottacini F."/>
            <person name="Mangifesta M."/>
            <person name="Sanchez B."/>
            <person name="Viappiani A."/>
            <person name="Mancabelli L."/>
            <person name="Taminiau B."/>
            <person name="Delcenserie V."/>
            <person name="Barrangou R."/>
            <person name="Margolles A."/>
            <person name="van Sinderen D."/>
            <person name="Ventura M."/>
        </authorList>
    </citation>
    <scope>NUCLEOTIDE SEQUENCE [LARGE SCALE GENOMIC DNA]</scope>
    <source>
        <strain evidence="2 3">DSM 19703</strain>
    </source>
</reference>
<proteinExistence type="predicted"/>
<organism evidence="2 3">
    <name type="scientific">Bifidobacterium bombi DSM 19703</name>
    <dbReference type="NCBI Taxonomy" id="1341695"/>
    <lineage>
        <taxon>Bacteria</taxon>
        <taxon>Bacillati</taxon>
        <taxon>Actinomycetota</taxon>
        <taxon>Actinomycetes</taxon>
        <taxon>Bifidobacteriales</taxon>
        <taxon>Bifidobacteriaceae</taxon>
        <taxon>Bifidobacterium</taxon>
    </lineage>
</organism>
<dbReference type="STRING" id="1341695.BBOMB_0872"/>
<dbReference type="Proteomes" id="UP000028730">
    <property type="component" value="Unassembled WGS sequence"/>
</dbReference>
<keyword evidence="1" id="KW-0812">Transmembrane</keyword>
<dbReference type="Pfam" id="PF12730">
    <property type="entry name" value="ABC2_membrane_4"/>
    <property type="match status" value="1"/>
</dbReference>
<accession>A0A080N6D0</accession>
<keyword evidence="3" id="KW-1185">Reference proteome</keyword>
<comment type="caution">
    <text evidence="2">The sequence shown here is derived from an EMBL/GenBank/DDBJ whole genome shotgun (WGS) entry which is preliminary data.</text>
</comment>
<gene>
    <name evidence="2" type="ORF">BBOMB_0872</name>
</gene>
<sequence length="283" mass="29096">MSMVATKVTGPVRPLRHSAPKGARCGGFGVLLALEVRKLKGSSFWWMASAMVAMVCAWSGLAFMKRAGSGNAALHTLALAQGEVYQTVGLLAPILAALLTSRLSVMETGERMDLKWRSLGQGAGDRFFAKLAVAGVAVSLAFMVPLVWVPFAGLSDGFALGGDFAALVFAPVLIALASSMAVSAIQLALSLTVGKQAVGLGVGVIAGLIGTGLGPMNAARLGWLFPAGISSAASPFLTIAGTDGHARMTLVSNPWSCVAGSLLACIIWIVISAVIITIKESRQ</sequence>
<keyword evidence="1" id="KW-0472">Membrane</keyword>
<evidence type="ECO:0000313" key="3">
    <source>
        <dbReference type="Proteomes" id="UP000028730"/>
    </source>
</evidence>
<feature type="transmembrane region" description="Helical" evidence="1">
    <location>
        <begin position="84"/>
        <end position="106"/>
    </location>
</feature>
<dbReference type="eggNOG" id="ENOG5033C6R">
    <property type="taxonomic scope" value="Bacteria"/>
</dbReference>
<keyword evidence="1" id="KW-1133">Transmembrane helix</keyword>
<feature type="transmembrane region" description="Helical" evidence="1">
    <location>
        <begin position="164"/>
        <end position="185"/>
    </location>
</feature>
<feature type="transmembrane region" description="Helical" evidence="1">
    <location>
        <begin position="127"/>
        <end position="152"/>
    </location>
</feature>
<dbReference type="RefSeq" id="WP_044087064.1">
    <property type="nucleotide sequence ID" value="NZ_ATLK01000001.1"/>
</dbReference>
<dbReference type="EMBL" id="ATLK01000001">
    <property type="protein sequence ID" value="KFF31504.1"/>
    <property type="molecule type" value="Genomic_DNA"/>
</dbReference>